<reference evidence="1" key="2">
    <citation type="submission" date="2022-06" db="EMBL/GenBank/DDBJ databases">
        <authorList>
            <person name="Park Y.-J."/>
        </authorList>
    </citation>
    <scope>NUCLEOTIDE SEQUENCE</scope>
    <source>
        <strain evidence="1">TY</strain>
    </source>
</reference>
<dbReference type="SUPFAM" id="SSF50998">
    <property type="entry name" value="Quinoprotein alcohol dehydrogenase-like"/>
    <property type="match status" value="1"/>
</dbReference>
<proteinExistence type="predicted"/>
<dbReference type="KEGG" id="tagg:NF865_09305"/>
<dbReference type="PANTHER" id="PTHR42754">
    <property type="entry name" value="ENDOGLUCANASE"/>
    <property type="match status" value="1"/>
</dbReference>
<sequence>MRKLVTFFLLSLLLGALVITPKEAKAEESPYWAKVYRGLEVDRAYAVGIASNGDVIVVGVTNYLGGVDIWVLRLDENGNVKWQKTFGGSESKNDEAYTIAIAENGDIIVAGFTASFGDVWGDVWVLRLDENGNVKWQKTYGGEWSDVAYAVDIANNGDIIVAGWTESFGAGGKDVWVLRLDKNGNVKWQKTYGGSSWNRAYAIAIAPNGDIIVATHYLLRLGPDGELKWAIELGGPNTEPDIKVLPEKTGILVGVWYDLIARFNVDEVPNYSGWEAWNEVSIGVHESDAVVQTTNAIVKTSNAVVSNTNAEVQNTNAEVETLWTYTPSSALRIYGHDVNIQEKVSEEQAEETVENETAVVTYQAITEVYNVTVKVDGEEKPGYLVRHNVTIIDVEGEVEAFRTVFNVSKEVAYSVDDMILPPDAIIINPEPVIALDIKDPKEGQTVNQTIIVLTEAPESEFMQGVKIDHEVITKSNNSENSTCGPIAFLGFTLIPAILRRKK</sequence>
<accession>A0A9E7MX20</accession>
<dbReference type="Gene3D" id="2.80.10.50">
    <property type="match status" value="2"/>
</dbReference>
<dbReference type="PANTHER" id="PTHR42754:SF1">
    <property type="entry name" value="LIPOPROTEIN"/>
    <property type="match status" value="1"/>
</dbReference>
<name>A0A9E7MX20_THEAG</name>
<dbReference type="AlphaFoldDB" id="A0A9E7MX20"/>
<evidence type="ECO:0000313" key="2">
    <source>
        <dbReference type="Proteomes" id="UP001055732"/>
    </source>
</evidence>
<dbReference type="RefSeq" id="WP_253304440.1">
    <property type="nucleotide sequence ID" value="NZ_CP099582.1"/>
</dbReference>
<dbReference type="InterPro" id="IPR011047">
    <property type="entry name" value="Quinoprotein_ADH-like_sf"/>
</dbReference>
<dbReference type="Proteomes" id="UP001055732">
    <property type="component" value="Chromosome"/>
</dbReference>
<organism evidence="1 2">
    <name type="scientific">Thermococcus aggregans</name>
    <dbReference type="NCBI Taxonomy" id="110163"/>
    <lineage>
        <taxon>Archaea</taxon>
        <taxon>Methanobacteriati</taxon>
        <taxon>Methanobacteriota</taxon>
        <taxon>Thermococci</taxon>
        <taxon>Thermococcales</taxon>
        <taxon>Thermococcaceae</taxon>
        <taxon>Thermococcus</taxon>
    </lineage>
</organism>
<protein>
    <submittedName>
        <fullName evidence="1">Uncharacterized protein</fullName>
    </submittedName>
</protein>
<dbReference type="EMBL" id="CP099582">
    <property type="protein sequence ID" value="USS40484.1"/>
    <property type="molecule type" value="Genomic_DNA"/>
</dbReference>
<keyword evidence="2" id="KW-1185">Reference proteome</keyword>
<reference evidence="1" key="1">
    <citation type="journal article" date="1998" name="Int. J. Syst. Bacteriol. 48 Pt">
        <title>Thermococcus guaymasensis sp. nov. and Thermococcus aggregans sp. nov., two novel thermophilic archaea isolated from the Guaymas Basin hydrothermal vent site.</title>
        <authorList>
            <person name="Canganella F."/>
            <person name="Jones W.J."/>
            <person name="Gambacorta A."/>
            <person name="Antranikian G."/>
        </authorList>
    </citation>
    <scope>NUCLEOTIDE SEQUENCE</scope>
    <source>
        <strain evidence="1">TY</strain>
    </source>
</reference>
<evidence type="ECO:0000313" key="1">
    <source>
        <dbReference type="EMBL" id="USS40484.1"/>
    </source>
</evidence>
<gene>
    <name evidence="1" type="ORF">NF865_09305</name>
</gene>